<dbReference type="AlphaFoldDB" id="A0A381YWM4"/>
<dbReference type="EMBL" id="UINC01019163">
    <property type="protein sequence ID" value="SVA80993.1"/>
    <property type="molecule type" value="Genomic_DNA"/>
</dbReference>
<organism evidence="1">
    <name type="scientific">marine metagenome</name>
    <dbReference type="NCBI Taxonomy" id="408172"/>
    <lineage>
        <taxon>unclassified sequences</taxon>
        <taxon>metagenomes</taxon>
        <taxon>ecological metagenomes</taxon>
    </lineage>
</organism>
<reference evidence="1" key="1">
    <citation type="submission" date="2018-05" db="EMBL/GenBank/DDBJ databases">
        <authorList>
            <person name="Lanie J.A."/>
            <person name="Ng W.-L."/>
            <person name="Kazmierczak K.M."/>
            <person name="Andrzejewski T.M."/>
            <person name="Davidsen T.M."/>
            <person name="Wayne K.J."/>
            <person name="Tettelin H."/>
            <person name="Glass J.I."/>
            <person name="Rusch D."/>
            <person name="Podicherti R."/>
            <person name="Tsui H.-C.T."/>
            <person name="Winkler M.E."/>
        </authorList>
    </citation>
    <scope>NUCLEOTIDE SEQUENCE</scope>
</reference>
<name>A0A381YWM4_9ZZZZ</name>
<evidence type="ECO:0000313" key="1">
    <source>
        <dbReference type="EMBL" id="SVA80993.1"/>
    </source>
</evidence>
<gene>
    <name evidence="1" type="ORF">METZ01_LOCUS133847</name>
</gene>
<proteinExistence type="predicted"/>
<feature type="non-terminal residue" evidence="1">
    <location>
        <position position="1"/>
    </location>
</feature>
<accession>A0A381YWM4</accession>
<dbReference type="SUPFAM" id="SSF53300">
    <property type="entry name" value="vWA-like"/>
    <property type="match status" value="1"/>
</dbReference>
<dbReference type="InterPro" id="IPR036465">
    <property type="entry name" value="vWFA_dom_sf"/>
</dbReference>
<dbReference type="Gene3D" id="3.40.50.410">
    <property type="entry name" value="von Willebrand factor, type A domain"/>
    <property type="match status" value="1"/>
</dbReference>
<evidence type="ECO:0008006" key="2">
    <source>
        <dbReference type="Google" id="ProtNLM"/>
    </source>
</evidence>
<protein>
    <recommendedName>
        <fullName evidence="2">VWFA domain-containing protein</fullName>
    </recommendedName>
</protein>
<sequence>VGLVWLLSLAAPAAGQPPRSSDQVDVARLIVDARVLNEDGEPMLGLELSDFEVRVGGQPARVESVQWIGGEAGMNVPILAGSLGGVLERTARGRLVVFVVQKSLDWDRLVGLLRLLQNTGRLFSALTPTDRVAVLSFDSHLKIWLDFTDDLERAQRVLADDVMFREPAALEPGSGVSLMSKLNRVSAGETYTIEDALRVLGDALEPLPGSKSVVLLGHGFGEMTVTLGVFGGRPTRRYGEARDALYGARAAVFSLDVTDVDYHTFEHGLETVSAETGGLFVRTRNRVIGAIEEVTHALVGHYVLFTELPDLDAGSHRIEVELTQTDGSVFARTIYDH</sequence>